<evidence type="ECO:0000256" key="4">
    <source>
        <dbReference type="HAMAP-Rule" id="MF_00724"/>
    </source>
</evidence>
<reference evidence="5 6" key="1">
    <citation type="submission" date="2019-09" db="EMBL/GenBank/DDBJ databases">
        <title>Salinarimonas rosea gen. nov., sp. nov., a new member of the a-2 subgroup of the Proteobacteria.</title>
        <authorList>
            <person name="Liu J."/>
        </authorList>
    </citation>
    <scope>NUCLEOTIDE SEQUENCE [LARGE SCALE GENOMIC DNA]</scope>
    <source>
        <strain evidence="5 6">BN140002</strain>
    </source>
</reference>
<dbReference type="EMBL" id="VUOA01000042">
    <property type="protein sequence ID" value="KAA2234816.1"/>
    <property type="molecule type" value="Genomic_DNA"/>
</dbReference>
<dbReference type="GO" id="GO:0071973">
    <property type="term" value="P:bacterial-type flagellum-dependent cell motility"/>
    <property type="evidence" value="ECO:0007669"/>
    <property type="project" value="InterPro"/>
</dbReference>
<organism evidence="5 6">
    <name type="scientific">Salinarimonas soli</name>
    <dbReference type="NCBI Taxonomy" id="1638099"/>
    <lineage>
        <taxon>Bacteria</taxon>
        <taxon>Pseudomonadati</taxon>
        <taxon>Pseudomonadota</taxon>
        <taxon>Alphaproteobacteria</taxon>
        <taxon>Hyphomicrobiales</taxon>
        <taxon>Salinarimonadaceae</taxon>
        <taxon>Salinarimonas</taxon>
    </lineage>
</organism>
<accession>A0A5B2V7M3</accession>
<reference evidence="5 6" key="2">
    <citation type="submission" date="2019-09" db="EMBL/GenBank/DDBJ databases">
        <authorList>
            <person name="Jin C."/>
        </authorList>
    </citation>
    <scope>NUCLEOTIDE SEQUENCE [LARGE SCALE GENOMIC DNA]</scope>
    <source>
        <strain evidence="5 6">BN140002</strain>
    </source>
</reference>
<dbReference type="HAMAP" id="MF_00724">
    <property type="entry name" value="FliE"/>
    <property type="match status" value="1"/>
</dbReference>
<comment type="subcellular location">
    <subcellularLocation>
        <location evidence="1 4">Bacterial flagellum basal body</location>
    </subcellularLocation>
</comment>
<evidence type="ECO:0000313" key="6">
    <source>
        <dbReference type="Proteomes" id="UP000323142"/>
    </source>
</evidence>
<protein>
    <recommendedName>
        <fullName evidence="4">Flagellar hook-basal body complex protein FliE</fullName>
    </recommendedName>
</protein>
<comment type="caution">
    <text evidence="5">The sequence shown here is derived from an EMBL/GenBank/DDBJ whole genome shotgun (WGS) entry which is preliminary data.</text>
</comment>
<dbReference type="AlphaFoldDB" id="A0A5B2V7M3"/>
<dbReference type="InterPro" id="IPR001624">
    <property type="entry name" value="FliE"/>
</dbReference>
<keyword evidence="5" id="KW-0282">Flagellum</keyword>
<dbReference type="PANTHER" id="PTHR34653:SF1">
    <property type="entry name" value="FLAGELLAR HOOK-BASAL BODY COMPLEX PROTEIN FLIE"/>
    <property type="match status" value="1"/>
</dbReference>
<keyword evidence="5" id="KW-0966">Cell projection</keyword>
<evidence type="ECO:0000256" key="2">
    <source>
        <dbReference type="ARBA" id="ARBA00009272"/>
    </source>
</evidence>
<evidence type="ECO:0000313" key="5">
    <source>
        <dbReference type="EMBL" id="KAA2234816.1"/>
    </source>
</evidence>
<dbReference type="GO" id="GO:0009425">
    <property type="term" value="C:bacterial-type flagellum basal body"/>
    <property type="evidence" value="ECO:0007669"/>
    <property type="project" value="UniProtKB-SubCell"/>
</dbReference>
<dbReference type="PRINTS" id="PR01006">
    <property type="entry name" value="FLGHOOKFLIE"/>
</dbReference>
<keyword evidence="3 4" id="KW-0975">Bacterial flagellum</keyword>
<dbReference type="Proteomes" id="UP000323142">
    <property type="component" value="Unassembled WGS sequence"/>
</dbReference>
<dbReference type="PANTHER" id="PTHR34653">
    <property type="match status" value="1"/>
</dbReference>
<sequence length="109" mass="10637">MTINAFGAGAYAATQNLVGLGAKKAPGGTAGAGAAGGAGEFGGLLKGALDGVGQTGRKAEMQMASAAAGKADIVDVVTAVAESEAALETLVAVRDRVIAAYEEIMRMPI</sequence>
<dbReference type="OrthoDB" id="8481852at2"/>
<evidence type="ECO:0000256" key="3">
    <source>
        <dbReference type="ARBA" id="ARBA00023143"/>
    </source>
</evidence>
<dbReference type="GO" id="GO:0003774">
    <property type="term" value="F:cytoskeletal motor activity"/>
    <property type="evidence" value="ECO:0007669"/>
    <property type="project" value="InterPro"/>
</dbReference>
<keyword evidence="5" id="KW-0969">Cilium</keyword>
<keyword evidence="6" id="KW-1185">Reference proteome</keyword>
<evidence type="ECO:0000256" key="1">
    <source>
        <dbReference type="ARBA" id="ARBA00004117"/>
    </source>
</evidence>
<gene>
    <name evidence="4 5" type="primary">fliE</name>
    <name evidence="5" type="ORF">F0L46_22575</name>
</gene>
<comment type="similarity">
    <text evidence="2 4">Belongs to the FliE family.</text>
</comment>
<dbReference type="Pfam" id="PF02049">
    <property type="entry name" value="FliE"/>
    <property type="match status" value="1"/>
</dbReference>
<dbReference type="GO" id="GO:0005198">
    <property type="term" value="F:structural molecule activity"/>
    <property type="evidence" value="ECO:0007669"/>
    <property type="project" value="InterPro"/>
</dbReference>
<dbReference type="RefSeq" id="WP_149821873.1">
    <property type="nucleotide sequence ID" value="NZ_VUOA01000042.1"/>
</dbReference>
<proteinExistence type="inferred from homology"/>
<name>A0A5B2V7M3_9HYPH</name>